<reference key="1">
    <citation type="submission" date="2010-11" db="EMBL/GenBank/DDBJ databases">
        <title>The complete genome of chromosome of Calditerrivibrio nitroreducens DSM 19672.</title>
        <authorList>
            <consortium name="US DOE Joint Genome Institute (JGI-PGF)"/>
            <person name="Lucas S."/>
            <person name="Copeland A."/>
            <person name="Lapidus A."/>
            <person name="Bruce D."/>
            <person name="Goodwin L."/>
            <person name="Pitluck S."/>
            <person name="Kyrpides N."/>
            <person name="Mavromatis K."/>
            <person name="Ivanova N."/>
            <person name="Mikhailova N."/>
            <person name="Zeytun A."/>
            <person name="Brettin T."/>
            <person name="Detter J.C."/>
            <person name="Tapia R."/>
            <person name="Han C."/>
            <person name="Land M."/>
            <person name="Hauser L."/>
            <person name="Markowitz V."/>
            <person name="Cheng J.-F."/>
            <person name="Hugenholtz P."/>
            <person name="Woyke T."/>
            <person name="Wu D."/>
            <person name="Spring S."/>
            <person name="Schroeder M."/>
            <person name="Brambilla E."/>
            <person name="Klenk H.-P."/>
            <person name="Eisen J.A."/>
        </authorList>
    </citation>
    <scope>NUCLEOTIDE SEQUENCE [LARGE SCALE GENOMIC DNA]</scope>
    <source>
        <strain>DSM 19672</strain>
    </source>
</reference>
<dbReference type="AlphaFoldDB" id="E4TJ85"/>
<dbReference type="InterPro" id="IPR029045">
    <property type="entry name" value="ClpP/crotonase-like_dom_sf"/>
</dbReference>
<dbReference type="NCBIfam" id="TIGR00706">
    <property type="entry name" value="SppA_dom"/>
    <property type="match status" value="1"/>
</dbReference>
<organism evidence="6 7">
    <name type="scientific">Calditerrivibrio nitroreducens (strain DSM 19672 / NBRC 101217 / Yu37-1)</name>
    <dbReference type="NCBI Taxonomy" id="768670"/>
    <lineage>
        <taxon>Bacteria</taxon>
        <taxon>Pseudomonadati</taxon>
        <taxon>Deferribacterota</taxon>
        <taxon>Deferribacteres</taxon>
        <taxon>Deferribacterales</taxon>
        <taxon>Calditerrivibrionaceae</taxon>
    </lineage>
</organism>
<dbReference type="InterPro" id="IPR004635">
    <property type="entry name" value="Pept_S49_SppA"/>
</dbReference>
<dbReference type="EMBL" id="CP002347">
    <property type="protein sequence ID" value="ADR18121.1"/>
    <property type="molecule type" value="Genomic_DNA"/>
</dbReference>
<keyword evidence="4" id="KW-0720">Serine protease</keyword>
<name>E4TJ85_CALNY</name>
<proteinExistence type="inferred from homology"/>
<comment type="similarity">
    <text evidence="1">Belongs to the peptidase S49 family.</text>
</comment>
<evidence type="ECO:0000313" key="6">
    <source>
        <dbReference type="EMBL" id="ADR18121.1"/>
    </source>
</evidence>
<protein>
    <submittedName>
        <fullName evidence="6">Signal peptide peptidase SppA, 36K type</fullName>
    </submittedName>
</protein>
<feature type="domain" description="Peptidase S49" evidence="5">
    <location>
        <begin position="93"/>
        <end position="242"/>
    </location>
</feature>
<evidence type="ECO:0000256" key="3">
    <source>
        <dbReference type="ARBA" id="ARBA00022801"/>
    </source>
</evidence>
<dbReference type="KEGG" id="cni:Calni_0208"/>
<dbReference type="CDD" id="cd07023">
    <property type="entry name" value="S49_Sppa_N_C"/>
    <property type="match status" value="1"/>
</dbReference>
<reference evidence="6 7" key="2">
    <citation type="journal article" date="2011" name="Stand. Genomic Sci.">
        <title>Complete genome sequence of Calditerrivibrio nitroreducens type strain (Yu37-1).</title>
        <authorList>
            <person name="Pitluck S."/>
            <person name="Sikorski J."/>
            <person name="Zeytun A."/>
            <person name="Lapidus A."/>
            <person name="Nolan M."/>
            <person name="Lucas S."/>
            <person name="Hammon N."/>
            <person name="Deshpande S."/>
            <person name="Cheng J.F."/>
            <person name="Tapia R."/>
            <person name="Han C."/>
            <person name="Goodwin L."/>
            <person name="Liolios K."/>
            <person name="Pagani I."/>
            <person name="Ivanova N."/>
            <person name="Mavromatis K."/>
            <person name="Pati A."/>
            <person name="Chen A."/>
            <person name="Palaniappan K."/>
            <person name="Hauser L."/>
            <person name="Chang Y.J."/>
            <person name="Jeffries C.D."/>
            <person name="Detter J.C."/>
            <person name="Brambilla E."/>
            <person name="Djao O.D."/>
            <person name="Rohde M."/>
            <person name="Spring S."/>
            <person name="Goker M."/>
            <person name="Woyke T."/>
            <person name="Bristow J."/>
            <person name="Eisen J.A."/>
            <person name="Markowitz V."/>
            <person name="Hugenholtz P."/>
            <person name="Kyrpides N.C."/>
            <person name="Klenk H.P."/>
            <person name="Land M."/>
        </authorList>
    </citation>
    <scope>NUCLEOTIDE SEQUENCE [LARGE SCALE GENOMIC DNA]</scope>
    <source>
        <strain evidence="7">DSM 19672 / NBRC 101217 / Yu37-1</strain>
    </source>
</reference>
<keyword evidence="7" id="KW-1185">Reference proteome</keyword>
<dbReference type="InterPro" id="IPR047272">
    <property type="entry name" value="S49_SppA_C"/>
</dbReference>
<dbReference type="PANTHER" id="PTHR42987">
    <property type="entry name" value="PEPTIDASE S49"/>
    <property type="match status" value="1"/>
</dbReference>
<dbReference type="STRING" id="768670.Calni_0208"/>
<dbReference type="InterPro" id="IPR002142">
    <property type="entry name" value="Peptidase_S49"/>
</dbReference>
<dbReference type="Gene3D" id="6.20.330.10">
    <property type="match status" value="1"/>
</dbReference>
<evidence type="ECO:0000313" key="7">
    <source>
        <dbReference type="Proteomes" id="UP000007039"/>
    </source>
</evidence>
<dbReference type="Proteomes" id="UP000007039">
    <property type="component" value="Chromosome"/>
</dbReference>
<dbReference type="PANTHER" id="PTHR42987:SF7">
    <property type="entry name" value="SIGNAL PEPTIDE PEPTIDASE SPPA-RELATED"/>
    <property type="match status" value="1"/>
</dbReference>
<sequence precursor="true">MKIIKFLFKFLIILLIAGFVGRAVYLLNYKTPVINKKMIVLLDLEGIILESDTLIEKLKKYEKDSNVVGVILRINSPGGAVAPSQEIYRFIKRMSKPVYASMSTVAASGGYYVASACDRIYAMPGTITGSIGVIMKFTDLSKIYDKIGVRTETIKSGKFKDIGSTTRSMTEEEKSILKQSVDDVYNQFIEDILSKRTFLNKEELLKYADGRIITGREAKNLKLVDKLGSYEDAYEDMKKDKNTLDAELFIPKDEKTFLRKLIEETRSTIKEVKALNGPLYLMEY</sequence>
<dbReference type="SUPFAM" id="SSF52096">
    <property type="entry name" value="ClpP/crotonase"/>
    <property type="match status" value="1"/>
</dbReference>
<dbReference type="eggNOG" id="COG0616">
    <property type="taxonomic scope" value="Bacteria"/>
</dbReference>
<dbReference type="Pfam" id="PF01343">
    <property type="entry name" value="Peptidase_S49"/>
    <property type="match status" value="1"/>
</dbReference>
<dbReference type="OrthoDB" id="9764363at2"/>
<dbReference type="HOGENOM" id="CLU_046540_0_0_0"/>
<keyword evidence="3" id="KW-0378">Hydrolase</keyword>
<evidence type="ECO:0000256" key="2">
    <source>
        <dbReference type="ARBA" id="ARBA00022670"/>
    </source>
</evidence>
<dbReference type="GO" id="GO:0008236">
    <property type="term" value="F:serine-type peptidase activity"/>
    <property type="evidence" value="ECO:0007669"/>
    <property type="project" value="UniProtKB-KW"/>
</dbReference>
<evidence type="ECO:0000256" key="1">
    <source>
        <dbReference type="ARBA" id="ARBA00008683"/>
    </source>
</evidence>
<dbReference type="Gene3D" id="3.90.226.10">
    <property type="entry name" value="2-enoyl-CoA Hydratase, Chain A, domain 1"/>
    <property type="match status" value="1"/>
</dbReference>
<dbReference type="RefSeq" id="WP_013450338.1">
    <property type="nucleotide sequence ID" value="NC_014758.1"/>
</dbReference>
<dbReference type="GO" id="GO:0006508">
    <property type="term" value="P:proteolysis"/>
    <property type="evidence" value="ECO:0007669"/>
    <property type="project" value="UniProtKB-KW"/>
</dbReference>
<gene>
    <name evidence="6" type="ordered locus">Calni_0208</name>
</gene>
<keyword evidence="2" id="KW-0645">Protease</keyword>
<evidence type="ECO:0000256" key="4">
    <source>
        <dbReference type="ARBA" id="ARBA00022825"/>
    </source>
</evidence>
<evidence type="ECO:0000259" key="5">
    <source>
        <dbReference type="Pfam" id="PF01343"/>
    </source>
</evidence>
<accession>E4TJ85</accession>